<comment type="caution">
    <text evidence="3">The sequence shown here is derived from an EMBL/GenBank/DDBJ whole genome shotgun (WGS) entry which is preliminary data.</text>
</comment>
<reference evidence="3" key="1">
    <citation type="submission" date="2022-09" db="EMBL/GenBank/DDBJ databases">
        <title>Fusarium specimens isolated from Avocado Roots.</title>
        <authorList>
            <person name="Stajich J."/>
            <person name="Roper C."/>
            <person name="Heimlech-Rivalta G."/>
        </authorList>
    </citation>
    <scope>NUCLEOTIDE SEQUENCE</scope>
    <source>
        <strain evidence="3">CF00136</strain>
    </source>
</reference>
<organism evidence="3 4">
    <name type="scientific">Fusarium torreyae</name>
    <dbReference type="NCBI Taxonomy" id="1237075"/>
    <lineage>
        <taxon>Eukaryota</taxon>
        <taxon>Fungi</taxon>
        <taxon>Dikarya</taxon>
        <taxon>Ascomycota</taxon>
        <taxon>Pezizomycotina</taxon>
        <taxon>Sordariomycetes</taxon>
        <taxon>Hypocreomycetidae</taxon>
        <taxon>Hypocreales</taxon>
        <taxon>Nectriaceae</taxon>
        <taxon>Fusarium</taxon>
    </lineage>
</organism>
<evidence type="ECO:0000313" key="4">
    <source>
        <dbReference type="Proteomes" id="UP001152049"/>
    </source>
</evidence>
<evidence type="ECO:0008006" key="5">
    <source>
        <dbReference type="Google" id="ProtNLM"/>
    </source>
</evidence>
<evidence type="ECO:0000313" key="3">
    <source>
        <dbReference type="EMBL" id="KAJ4248154.1"/>
    </source>
</evidence>
<sequence length="194" mass="22773">MYDRESPSPWDGTTAEAFNVENTETDSPESPTQHANDPGNDTSDQNVTDKEDCHKDTGDKADNNTDDNYQENGRYYEIERLQAHQVDIQNFLVMFRTQWVGCTETPMEHEETFQADCANLVHNYWRDHGWRKAATDLNQYRIFRIVSFCKQYNLYEVRYVGYPNDEESNRWLTREELVDVAPLHLEEFENGKGT</sequence>
<evidence type="ECO:0000256" key="1">
    <source>
        <dbReference type="ARBA" id="ARBA00011353"/>
    </source>
</evidence>
<keyword evidence="4" id="KW-1185">Reference proteome</keyword>
<proteinExistence type="predicted"/>
<feature type="compositionally biased region" description="Basic and acidic residues" evidence="2">
    <location>
        <begin position="47"/>
        <end position="63"/>
    </location>
</feature>
<dbReference type="InterPro" id="IPR016197">
    <property type="entry name" value="Chromo-like_dom_sf"/>
</dbReference>
<gene>
    <name evidence="3" type="ORF">NW762_012924</name>
</gene>
<dbReference type="AlphaFoldDB" id="A0A9W8VAZ4"/>
<feature type="region of interest" description="Disordered" evidence="2">
    <location>
        <begin position="1"/>
        <end position="70"/>
    </location>
</feature>
<evidence type="ECO:0000256" key="2">
    <source>
        <dbReference type="SAM" id="MobiDB-lite"/>
    </source>
</evidence>
<dbReference type="Gene3D" id="2.40.50.40">
    <property type="match status" value="1"/>
</dbReference>
<name>A0A9W8VAZ4_9HYPO</name>
<dbReference type="SUPFAM" id="SSF54160">
    <property type="entry name" value="Chromo domain-like"/>
    <property type="match status" value="1"/>
</dbReference>
<accession>A0A9W8VAZ4</accession>
<dbReference type="Proteomes" id="UP001152049">
    <property type="component" value="Unassembled WGS sequence"/>
</dbReference>
<protein>
    <recommendedName>
        <fullName evidence="5">Chromo domain-containing protein</fullName>
    </recommendedName>
</protein>
<dbReference type="EMBL" id="JAOQAZ010000037">
    <property type="protein sequence ID" value="KAJ4248154.1"/>
    <property type="molecule type" value="Genomic_DNA"/>
</dbReference>
<feature type="compositionally biased region" description="Polar residues" evidence="2">
    <location>
        <begin position="28"/>
        <end position="46"/>
    </location>
</feature>
<comment type="subunit">
    <text evidence="1">Component of the NuA4 histone acetyltransferase complex.</text>
</comment>